<name>A0A1J1ICV5_9DIPT</name>
<dbReference type="AlphaFoldDB" id="A0A1J1ICV5"/>
<sequence length="95" mass="11414">MKNDIKRFPRVKMRLEMKRIGLHSHEDIPLIVFIILFGLTFRDFKPDHSNKNFRVEENLKKKKRASMSKHVQKVKRFVLKEHSGGKRKSKKKSKK</sequence>
<keyword evidence="2" id="KW-0812">Transmembrane</keyword>
<feature type="region of interest" description="Disordered" evidence="1">
    <location>
        <begin position="61"/>
        <end position="95"/>
    </location>
</feature>
<keyword evidence="2" id="KW-0472">Membrane</keyword>
<protein>
    <submittedName>
        <fullName evidence="3">CLUMA_CG009695, isoform A</fullName>
    </submittedName>
</protein>
<dbReference type="EMBL" id="CVRI01000043">
    <property type="protein sequence ID" value="CRK96273.1"/>
    <property type="molecule type" value="Genomic_DNA"/>
</dbReference>
<keyword evidence="4" id="KW-1185">Reference proteome</keyword>
<feature type="compositionally biased region" description="Basic residues" evidence="1">
    <location>
        <begin position="61"/>
        <end position="77"/>
    </location>
</feature>
<organism evidence="3 4">
    <name type="scientific">Clunio marinus</name>
    <dbReference type="NCBI Taxonomy" id="568069"/>
    <lineage>
        <taxon>Eukaryota</taxon>
        <taxon>Metazoa</taxon>
        <taxon>Ecdysozoa</taxon>
        <taxon>Arthropoda</taxon>
        <taxon>Hexapoda</taxon>
        <taxon>Insecta</taxon>
        <taxon>Pterygota</taxon>
        <taxon>Neoptera</taxon>
        <taxon>Endopterygota</taxon>
        <taxon>Diptera</taxon>
        <taxon>Nematocera</taxon>
        <taxon>Chironomoidea</taxon>
        <taxon>Chironomidae</taxon>
        <taxon>Clunio</taxon>
    </lineage>
</organism>
<evidence type="ECO:0000256" key="2">
    <source>
        <dbReference type="SAM" id="Phobius"/>
    </source>
</evidence>
<feature type="transmembrane region" description="Helical" evidence="2">
    <location>
        <begin position="20"/>
        <end position="41"/>
    </location>
</feature>
<keyword evidence="2" id="KW-1133">Transmembrane helix</keyword>
<evidence type="ECO:0000313" key="4">
    <source>
        <dbReference type="Proteomes" id="UP000183832"/>
    </source>
</evidence>
<proteinExistence type="predicted"/>
<feature type="compositionally biased region" description="Basic residues" evidence="1">
    <location>
        <begin position="85"/>
        <end position="95"/>
    </location>
</feature>
<gene>
    <name evidence="3" type="ORF">CLUMA_CG009695</name>
</gene>
<dbReference type="Proteomes" id="UP000183832">
    <property type="component" value="Unassembled WGS sequence"/>
</dbReference>
<evidence type="ECO:0000256" key="1">
    <source>
        <dbReference type="SAM" id="MobiDB-lite"/>
    </source>
</evidence>
<reference evidence="3 4" key="1">
    <citation type="submission" date="2015-04" db="EMBL/GenBank/DDBJ databases">
        <authorList>
            <person name="Syromyatnikov M.Y."/>
            <person name="Popov V.N."/>
        </authorList>
    </citation>
    <scope>NUCLEOTIDE SEQUENCE [LARGE SCALE GENOMIC DNA]</scope>
</reference>
<evidence type="ECO:0000313" key="3">
    <source>
        <dbReference type="EMBL" id="CRK96273.1"/>
    </source>
</evidence>
<accession>A0A1J1ICV5</accession>